<reference evidence="2 3" key="1">
    <citation type="journal article" date="2017" name="Gigascience">
        <title>Draft genome of the honey bee ectoparasitic mite, Tropilaelaps mercedesae, is shaped by the parasitic life history.</title>
        <authorList>
            <person name="Dong X."/>
            <person name="Armstrong S.D."/>
            <person name="Xia D."/>
            <person name="Makepeace B.L."/>
            <person name="Darby A.C."/>
            <person name="Kadowaki T."/>
        </authorList>
    </citation>
    <scope>NUCLEOTIDE SEQUENCE [LARGE SCALE GENOMIC DNA]</scope>
    <source>
        <strain evidence="2">Wuxi-XJTLU</strain>
    </source>
</reference>
<proteinExistence type="predicted"/>
<evidence type="ECO:0000313" key="3">
    <source>
        <dbReference type="Proteomes" id="UP000192247"/>
    </source>
</evidence>
<dbReference type="Proteomes" id="UP000192247">
    <property type="component" value="Unassembled WGS sequence"/>
</dbReference>
<keyword evidence="1" id="KW-0472">Membrane</keyword>
<keyword evidence="1" id="KW-0812">Transmembrane</keyword>
<protein>
    <submittedName>
        <fullName evidence="2">Uncharacterized protein</fullName>
    </submittedName>
</protein>
<evidence type="ECO:0000313" key="2">
    <source>
        <dbReference type="EMBL" id="OQR75007.1"/>
    </source>
</evidence>
<accession>A0A1V9XNE0</accession>
<sequence>MNFMIRRSDCSAVRNVVKSSKDHQRYPLIFLSTLMCGLSLAITAANGFTKNRT</sequence>
<dbReference type="EMBL" id="MNPL01007020">
    <property type="protein sequence ID" value="OQR75007.1"/>
    <property type="molecule type" value="Genomic_DNA"/>
</dbReference>
<organism evidence="2 3">
    <name type="scientific">Tropilaelaps mercedesae</name>
    <dbReference type="NCBI Taxonomy" id="418985"/>
    <lineage>
        <taxon>Eukaryota</taxon>
        <taxon>Metazoa</taxon>
        <taxon>Ecdysozoa</taxon>
        <taxon>Arthropoda</taxon>
        <taxon>Chelicerata</taxon>
        <taxon>Arachnida</taxon>
        <taxon>Acari</taxon>
        <taxon>Parasitiformes</taxon>
        <taxon>Mesostigmata</taxon>
        <taxon>Gamasina</taxon>
        <taxon>Dermanyssoidea</taxon>
        <taxon>Laelapidae</taxon>
        <taxon>Tropilaelaps</taxon>
    </lineage>
</organism>
<gene>
    <name evidence="2" type="ORF">BIW11_08705</name>
</gene>
<dbReference type="InParanoid" id="A0A1V9XNE0"/>
<dbReference type="AlphaFoldDB" id="A0A1V9XNE0"/>
<feature type="transmembrane region" description="Helical" evidence="1">
    <location>
        <begin position="28"/>
        <end position="48"/>
    </location>
</feature>
<keyword evidence="3" id="KW-1185">Reference proteome</keyword>
<name>A0A1V9XNE0_9ACAR</name>
<comment type="caution">
    <text evidence="2">The sequence shown here is derived from an EMBL/GenBank/DDBJ whole genome shotgun (WGS) entry which is preliminary data.</text>
</comment>
<keyword evidence="1" id="KW-1133">Transmembrane helix</keyword>
<evidence type="ECO:0000256" key="1">
    <source>
        <dbReference type="SAM" id="Phobius"/>
    </source>
</evidence>